<feature type="transmembrane region" description="Helical" evidence="1">
    <location>
        <begin position="12"/>
        <end position="31"/>
    </location>
</feature>
<accession>A0A0F0CVI9</accession>
<evidence type="ECO:0000256" key="1">
    <source>
        <dbReference type="SAM" id="Phobius"/>
    </source>
</evidence>
<reference evidence="2 3" key="1">
    <citation type="submission" date="2015-02" db="EMBL/GenBank/DDBJ databases">
        <title>Single-cell genomics of uncultivated deep-branching MTB reveals a conserved set of magnetosome genes.</title>
        <authorList>
            <person name="Kolinko S."/>
            <person name="Richter M."/>
            <person name="Glockner F.O."/>
            <person name="Brachmann A."/>
            <person name="Schuler D."/>
        </authorList>
    </citation>
    <scope>NUCLEOTIDE SEQUENCE [LARGE SCALE GENOMIC DNA]</scope>
    <source>
        <strain evidence="2">SKK-01</strain>
    </source>
</reference>
<keyword evidence="3" id="KW-1185">Reference proteome</keyword>
<proteinExistence type="predicted"/>
<dbReference type="Proteomes" id="UP000033428">
    <property type="component" value="Unassembled WGS sequence"/>
</dbReference>
<gene>
    <name evidence="2" type="ORF">OMAG_000526</name>
</gene>
<keyword evidence="1" id="KW-0812">Transmembrane</keyword>
<name>A0A0F0CVI9_9BACT</name>
<evidence type="ECO:0000313" key="3">
    <source>
        <dbReference type="Proteomes" id="UP000033428"/>
    </source>
</evidence>
<sequence>MSHNKNNSDYFLWIGISVFSFLILIGILSVFSSDRLYSISLICVEKNSKSDLSGKFADAAIFLEKDRIEYYQKKYDILLNNLKGIYSEKNNTEKKTAKIKICKEMLAETKKIIDICPSWPEGHMNYGLTLSYMAPELPNIITREQILSELEKAAILKPYSDLYKQIYEKYKLKFSAR</sequence>
<protein>
    <submittedName>
        <fullName evidence="2">Secreted protein</fullName>
    </submittedName>
</protein>
<comment type="caution">
    <text evidence="2">The sequence shown here is derived from an EMBL/GenBank/DDBJ whole genome shotgun (WGS) entry which is preliminary data.</text>
</comment>
<keyword evidence="1" id="KW-1133">Transmembrane helix</keyword>
<keyword evidence="1" id="KW-0472">Membrane</keyword>
<evidence type="ECO:0000313" key="2">
    <source>
        <dbReference type="EMBL" id="KJJ85571.1"/>
    </source>
</evidence>
<organism evidence="2 3">
    <name type="scientific">Candidatus Omnitrophus magneticus</name>
    <dbReference type="NCBI Taxonomy" id="1609969"/>
    <lineage>
        <taxon>Bacteria</taxon>
        <taxon>Pseudomonadati</taxon>
        <taxon>Candidatus Omnitrophota</taxon>
        <taxon>Candidatus Omnitrophus</taxon>
    </lineage>
</organism>
<dbReference type="EMBL" id="JYNY01000114">
    <property type="protein sequence ID" value="KJJ85571.1"/>
    <property type="molecule type" value="Genomic_DNA"/>
</dbReference>
<dbReference type="AlphaFoldDB" id="A0A0F0CVI9"/>